<protein>
    <submittedName>
        <fullName evidence="1">Uncharacterized protein</fullName>
    </submittedName>
</protein>
<sequence length="58" mass="5924">MTDHDFVAAMAVGIPPITPPTRIGLDLATGSDTTVVAEVAADGTITRMATIPQEQSNG</sequence>
<accession>A0AAI9CJA6</accession>
<evidence type="ECO:0000313" key="2">
    <source>
        <dbReference type="Proteomes" id="UP001225498"/>
    </source>
</evidence>
<dbReference type="Proteomes" id="UP001225498">
    <property type="component" value="Unassembled WGS sequence"/>
</dbReference>
<dbReference type="AlphaFoldDB" id="A0AAI9CJA6"/>
<dbReference type="EMBL" id="ABLTIR010000016">
    <property type="protein sequence ID" value="EKZ1926228.1"/>
    <property type="molecule type" value="Genomic_DNA"/>
</dbReference>
<evidence type="ECO:0000313" key="1">
    <source>
        <dbReference type="EMBL" id="EKZ1926228.1"/>
    </source>
</evidence>
<comment type="caution">
    <text evidence="1">The sequence shown here is derived from an EMBL/GenBank/DDBJ whole genome shotgun (WGS) entry which is preliminary data.</text>
</comment>
<dbReference type="RefSeq" id="WP_158230169.1">
    <property type="nucleotide sequence ID" value="NZ_CP182416.1"/>
</dbReference>
<reference evidence="1" key="1">
    <citation type="submission" date="2023-08" db="EMBL/GenBank/DDBJ databases">
        <authorList>
            <consortium name="Clinical and Environmental Microbiology Branch: Whole genome sequencing antimicrobial resistance pathogens in the healthcare setting"/>
        </authorList>
    </citation>
    <scope>NUCLEOTIDE SEQUENCE</scope>
    <source>
        <strain evidence="1">2023CJ-00293</strain>
    </source>
</reference>
<organism evidence="1 2">
    <name type="scientific">Stenotrophomonas maltophilia</name>
    <name type="common">Pseudomonas maltophilia</name>
    <name type="synonym">Xanthomonas maltophilia</name>
    <dbReference type="NCBI Taxonomy" id="40324"/>
    <lineage>
        <taxon>Bacteria</taxon>
        <taxon>Pseudomonadati</taxon>
        <taxon>Pseudomonadota</taxon>
        <taxon>Gammaproteobacteria</taxon>
        <taxon>Lysobacterales</taxon>
        <taxon>Lysobacteraceae</taxon>
        <taxon>Stenotrophomonas</taxon>
        <taxon>Stenotrophomonas maltophilia group</taxon>
    </lineage>
</organism>
<proteinExistence type="predicted"/>
<name>A0AAI9CJA6_STEMA</name>
<gene>
    <name evidence="1" type="ORF">REH87_001217</name>
</gene>